<sequence>MKDLYLCGKFRNKILLILDELFIMLVFELEALKMAGDICDISPFTMWVLRIKPRLSGLVSGYLPSPRLTYS</sequence>
<dbReference type="Ensembl" id="ENSPEMT00000036957.1">
    <property type="protein sequence ID" value="ENSPEMP00000029820.1"/>
    <property type="gene ID" value="ENSPEMG00000030963.1"/>
</dbReference>
<dbReference type="Proteomes" id="UP000694547">
    <property type="component" value="Chromosome 8"/>
</dbReference>
<dbReference type="AlphaFoldDB" id="A0A8C8UDP6"/>
<evidence type="ECO:0000313" key="1">
    <source>
        <dbReference type="Ensembl" id="ENSPEMP00000029820.1"/>
    </source>
</evidence>
<evidence type="ECO:0000313" key="2">
    <source>
        <dbReference type="Proteomes" id="UP000694547"/>
    </source>
</evidence>
<name>A0A8C8UDP6_PERMB</name>
<proteinExistence type="predicted"/>
<reference evidence="1" key="3">
    <citation type="submission" date="2025-09" db="UniProtKB">
        <authorList>
            <consortium name="Ensembl"/>
        </authorList>
    </citation>
    <scope>IDENTIFICATION</scope>
</reference>
<organism evidence="1 2">
    <name type="scientific">Peromyscus maniculatus bairdii</name>
    <name type="common">Prairie deer mouse</name>
    <dbReference type="NCBI Taxonomy" id="230844"/>
    <lineage>
        <taxon>Eukaryota</taxon>
        <taxon>Metazoa</taxon>
        <taxon>Chordata</taxon>
        <taxon>Craniata</taxon>
        <taxon>Vertebrata</taxon>
        <taxon>Euteleostomi</taxon>
        <taxon>Mammalia</taxon>
        <taxon>Eutheria</taxon>
        <taxon>Euarchontoglires</taxon>
        <taxon>Glires</taxon>
        <taxon>Rodentia</taxon>
        <taxon>Myomorpha</taxon>
        <taxon>Muroidea</taxon>
        <taxon>Cricetidae</taxon>
        <taxon>Neotominae</taxon>
        <taxon>Peromyscus</taxon>
    </lineage>
</organism>
<reference evidence="1 2" key="1">
    <citation type="submission" date="2018-10" db="EMBL/GenBank/DDBJ databases">
        <title>Improved assembly of the deer mouse Peromyscus maniculatus genome.</title>
        <authorList>
            <person name="Lassance J.-M."/>
            <person name="Hoekstra H.E."/>
        </authorList>
    </citation>
    <scope>NUCLEOTIDE SEQUENCE [LARGE SCALE GENOMIC DNA]</scope>
</reference>
<reference evidence="1" key="2">
    <citation type="submission" date="2025-08" db="UniProtKB">
        <authorList>
            <consortium name="Ensembl"/>
        </authorList>
    </citation>
    <scope>IDENTIFICATION</scope>
</reference>
<keyword evidence="2" id="KW-1185">Reference proteome</keyword>
<protein>
    <submittedName>
        <fullName evidence="1">Uncharacterized protein</fullName>
    </submittedName>
</protein>
<accession>A0A8C8UDP6</accession>